<keyword evidence="1" id="KW-1185">Reference proteome</keyword>
<dbReference type="AlphaFoldDB" id="A0A1U7X951"/>
<protein>
    <submittedName>
        <fullName evidence="2">Uncharacterized protein LOC104234328</fullName>
    </submittedName>
</protein>
<gene>
    <name evidence="2" type="primary">LOC104234328</name>
</gene>
<organism evidence="1 2">
    <name type="scientific">Nicotiana sylvestris</name>
    <name type="common">Wood tobacco</name>
    <name type="synonym">South American tobacco</name>
    <dbReference type="NCBI Taxonomy" id="4096"/>
    <lineage>
        <taxon>Eukaryota</taxon>
        <taxon>Viridiplantae</taxon>
        <taxon>Streptophyta</taxon>
        <taxon>Embryophyta</taxon>
        <taxon>Tracheophyta</taxon>
        <taxon>Spermatophyta</taxon>
        <taxon>Magnoliopsida</taxon>
        <taxon>eudicotyledons</taxon>
        <taxon>Gunneridae</taxon>
        <taxon>Pentapetalae</taxon>
        <taxon>asterids</taxon>
        <taxon>lamiids</taxon>
        <taxon>Solanales</taxon>
        <taxon>Solanaceae</taxon>
        <taxon>Nicotianoideae</taxon>
        <taxon>Nicotianeae</taxon>
        <taxon>Nicotiana</taxon>
    </lineage>
</organism>
<evidence type="ECO:0000313" key="2">
    <source>
        <dbReference type="RefSeq" id="XP_009786186.1"/>
    </source>
</evidence>
<reference evidence="1" key="1">
    <citation type="journal article" date="2013" name="Genome Biol.">
        <title>Reference genomes and transcriptomes of Nicotiana sylvestris and Nicotiana tomentosiformis.</title>
        <authorList>
            <person name="Sierro N."/>
            <person name="Battey J.N."/>
            <person name="Ouadi S."/>
            <person name="Bovet L."/>
            <person name="Goepfert S."/>
            <person name="Bakaher N."/>
            <person name="Peitsch M.C."/>
            <person name="Ivanov N.V."/>
        </authorList>
    </citation>
    <scope>NUCLEOTIDE SEQUENCE [LARGE SCALE GENOMIC DNA]</scope>
</reference>
<evidence type="ECO:0000313" key="1">
    <source>
        <dbReference type="Proteomes" id="UP000189701"/>
    </source>
</evidence>
<proteinExistence type="predicted"/>
<dbReference type="PANTHER" id="PTHR33233:SF17">
    <property type="entry name" value="DUF4283 DOMAIN-CONTAINING PROTEIN"/>
    <property type="match status" value="1"/>
</dbReference>
<name>A0A1U7X951_NICSY</name>
<dbReference type="InterPro" id="IPR036691">
    <property type="entry name" value="Endo/exonu/phosph_ase_sf"/>
</dbReference>
<dbReference type="eggNOG" id="KOG1075">
    <property type="taxonomic scope" value="Eukaryota"/>
</dbReference>
<dbReference type="SUPFAM" id="SSF56219">
    <property type="entry name" value="DNase I-like"/>
    <property type="match status" value="1"/>
</dbReference>
<dbReference type="RefSeq" id="XP_009786186.1">
    <property type="nucleotide sequence ID" value="XM_009787884.1"/>
</dbReference>
<dbReference type="PANTHER" id="PTHR33233">
    <property type="entry name" value="ENDONUCLEASE/EXONUCLEASE/PHOSPHATASE"/>
    <property type="match status" value="1"/>
</dbReference>
<dbReference type="Gene3D" id="3.60.10.10">
    <property type="entry name" value="Endonuclease/exonuclease/phosphatase"/>
    <property type="match status" value="1"/>
</dbReference>
<sequence length="199" mass="22836">MVMYSGPHMLNNRPVIMKAWTAEFDFDAEDLKIIPIWIKLPNLPLCCWSASALSKIGSGFGQLIYDDVCTSNTERISYVRILIEVDVTKELPNVIKIKYPKGRIMSQEIWQNLGNMESKCVAIYSVEKHSQIIHGSVKILKTNKEFYFSSIHGLHSVQDRKSLWEVIRKLTWQCMGPWLLMGDFNSILGVDDRMHGSEV</sequence>
<dbReference type="Proteomes" id="UP000189701">
    <property type="component" value="Unplaced"/>
</dbReference>
<reference evidence="2" key="2">
    <citation type="submission" date="2025-08" db="UniProtKB">
        <authorList>
            <consortium name="RefSeq"/>
        </authorList>
    </citation>
    <scope>IDENTIFICATION</scope>
    <source>
        <tissue evidence="2">Leaf</tissue>
    </source>
</reference>
<accession>A0A1U7X951</accession>